<dbReference type="Gene3D" id="3.20.20.80">
    <property type="entry name" value="Glycosidases"/>
    <property type="match status" value="1"/>
</dbReference>
<dbReference type="InterPro" id="IPR001343">
    <property type="entry name" value="Hemolysn_Ca-bd"/>
</dbReference>
<dbReference type="PROSITE" id="PS00330">
    <property type="entry name" value="HEMOLYSIN_CALCIUM"/>
    <property type="match status" value="1"/>
</dbReference>
<dbReference type="PANTHER" id="PTHR38340">
    <property type="entry name" value="S-LAYER PROTEIN"/>
    <property type="match status" value="1"/>
</dbReference>
<dbReference type="RefSeq" id="WP_127745433.1">
    <property type="nucleotide sequence ID" value="NZ_SACN01000003.1"/>
</dbReference>
<dbReference type="SUPFAM" id="SSF51120">
    <property type="entry name" value="beta-Roll"/>
    <property type="match status" value="1"/>
</dbReference>
<dbReference type="PRINTS" id="PR00313">
    <property type="entry name" value="CABNDNGRPT"/>
</dbReference>
<dbReference type="Pfam" id="PF00353">
    <property type="entry name" value="HemolysinCabind"/>
    <property type="match status" value="2"/>
</dbReference>
<dbReference type="InterPro" id="IPR017853">
    <property type="entry name" value="GH"/>
</dbReference>
<comment type="subcellular location">
    <subcellularLocation>
        <location evidence="1">Secreted</location>
    </subcellularLocation>
</comment>
<accession>A0A437LXT7</accession>
<gene>
    <name evidence="3" type="ORF">EOD43_17925</name>
</gene>
<dbReference type="EMBL" id="SACN01000003">
    <property type="protein sequence ID" value="RVT90182.1"/>
    <property type="molecule type" value="Genomic_DNA"/>
</dbReference>
<evidence type="ECO:0000313" key="4">
    <source>
        <dbReference type="Proteomes" id="UP000282971"/>
    </source>
</evidence>
<dbReference type="AlphaFoldDB" id="A0A437LXT7"/>
<keyword evidence="4" id="KW-1185">Reference proteome</keyword>
<proteinExistence type="predicted"/>
<dbReference type="Proteomes" id="UP000282971">
    <property type="component" value="Unassembled WGS sequence"/>
</dbReference>
<sequence>MSALRTADIVGSIGVNLHMRYTDSKYVNLTNVINDLSYLGLNLVRDYAPNYSDTSESTRYQMKALNKLADLGVKFNFLTGRDPAAVVKDIATFEGNHRGSVIAIEGPNEINNWAIKYDGLTGTAAATAYMNALATSAGAFSVLDDVSLYGLTGAGASVTASVNAAADVANVHMYPLQGNQAGSYIASIASKKALYGDKPIVLTEAGYYTPLKNNYGSAPTTVAWGGVDQETQAKLTLNMIFDATKYGLKEIYLYQLLDAYADPSGVSVDKNLGLFDVNNKPKIVATAIHNLTSILKDDGAEASSFKPSELAFTVSGLPTSGSTLTAQKSNGATDIVLWAEPDIWDQVAFKSIDVAATPTKIDFGSNHVSISVFDPMQSDKALATYADVTSITVDVKDHPLIIEVVDTPDPIKSESSADFAAGKSQFDIMRSLENYDSSSGAVIDAPQPIGMTSTVAVSKTTKMTNAFADFVGNGNHDKVIGTSEDNVIFGEGGNDSLYGGDGNDRLYGGAGNDKLFGEGGVNVLSGGDGNDTLYAGAQGDIMFGGAGSDTLKGGAGDDHFFGGTGRDLLYGGGGSNTYHFSPGDSLSSQRTGMDIIFGWTKDDHIEAGVAGVFEKFATSSSSSHSAALKHAEWVFANTGANILATQVKNDVVIFVDNDPTHKGAELSFVLDQTNLSQVDYSMFI</sequence>
<evidence type="ECO:0000313" key="3">
    <source>
        <dbReference type="EMBL" id="RVT90182.1"/>
    </source>
</evidence>
<dbReference type="PANTHER" id="PTHR38340:SF1">
    <property type="entry name" value="S-LAYER PROTEIN"/>
    <property type="match status" value="1"/>
</dbReference>
<comment type="caution">
    <text evidence="3">The sequence shown here is derived from an EMBL/GenBank/DDBJ whole genome shotgun (WGS) entry which is preliminary data.</text>
</comment>
<dbReference type="SUPFAM" id="SSF51445">
    <property type="entry name" value="(Trans)glycosidases"/>
    <property type="match status" value="1"/>
</dbReference>
<dbReference type="InterPro" id="IPR050557">
    <property type="entry name" value="RTX_toxin/Mannuronan_C5-epim"/>
</dbReference>
<dbReference type="GO" id="GO:0005509">
    <property type="term" value="F:calcium ion binding"/>
    <property type="evidence" value="ECO:0007669"/>
    <property type="project" value="InterPro"/>
</dbReference>
<reference evidence="3 4" key="1">
    <citation type="submission" date="2019-01" db="EMBL/GenBank/DDBJ databases">
        <authorList>
            <person name="Chen W.-M."/>
        </authorList>
    </citation>
    <scope>NUCLEOTIDE SEQUENCE [LARGE SCALE GENOMIC DNA]</scope>
    <source>
        <strain evidence="3 4">CCP-7</strain>
    </source>
</reference>
<dbReference type="InterPro" id="IPR018511">
    <property type="entry name" value="Hemolysin-typ_Ca-bd_CS"/>
</dbReference>
<protein>
    <submittedName>
        <fullName evidence="3">Calcium-binding protein</fullName>
    </submittedName>
</protein>
<organism evidence="3 4">
    <name type="scientific">Sphingomonas crocodyli</name>
    <dbReference type="NCBI Taxonomy" id="1979270"/>
    <lineage>
        <taxon>Bacteria</taxon>
        <taxon>Pseudomonadati</taxon>
        <taxon>Pseudomonadota</taxon>
        <taxon>Alphaproteobacteria</taxon>
        <taxon>Sphingomonadales</taxon>
        <taxon>Sphingomonadaceae</taxon>
        <taxon>Sphingomonas</taxon>
    </lineage>
</organism>
<evidence type="ECO:0000256" key="2">
    <source>
        <dbReference type="ARBA" id="ARBA00022525"/>
    </source>
</evidence>
<name>A0A437LXT7_9SPHN</name>
<dbReference type="OrthoDB" id="6949258at2"/>
<dbReference type="GO" id="GO:0005576">
    <property type="term" value="C:extracellular region"/>
    <property type="evidence" value="ECO:0007669"/>
    <property type="project" value="UniProtKB-SubCell"/>
</dbReference>
<dbReference type="Gene3D" id="2.150.10.10">
    <property type="entry name" value="Serralysin-like metalloprotease, C-terminal"/>
    <property type="match status" value="2"/>
</dbReference>
<evidence type="ECO:0000256" key="1">
    <source>
        <dbReference type="ARBA" id="ARBA00004613"/>
    </source>
</evidence>
<keyword evidence="2" id="KW-0964">Secreted</keyword>
<dbReference type="InterPro" id="IPR011049">
    <property type="entry name" value="Serralysin-like_metalloprot_C"/>
</dbReference>